<proteinExistence type="predicted"/>
<evidence type="ECO:0008006" key="3">
    <source>
        <dbReference type="Google" id="ProtNLM"/>
    </source>
</evidence>
<gene>
    <name evidence="1" type="ORF">ETSY2_25690</name>
</gene>
<reference evidence="1 2" key="1">
    <citation type="journal article" date="2014" name="Nature">
        <title>An environmental bacterial taxon with a large and distinct metabolic repertoire.</title>
        <authorList>
            <person name="Wilson M.C."/>
            <person name="Mori T."/>
            <person name="Ruckert C."/>
            <person name="Uria A.R."/>
            <person name="Helf M.J."/>
            <person name="Takada K."/>
            <person name="Gernert C."/>
            <person name="Steffens U.A."/>
            <person name="Heycke N."/>
            <person name="Schmitt S."/>
            <person name="Rinke C."/>
            <person name="Helfrich E.J."/>
            <person name="Brachmann A.O."/>
            <person name="Gurgui C."/>
            <person name="Wakimoto T."/>
            <person name="Kracht M."/>
            <person name="Crusemann M."/>
            <person name="Hentschel U."/>
            <person name="Abe I."/>
            <person name="Matsunaga S."/>
            <person name="Kalinowski J."/>
            <person name="Takeyama H."/>
            <person name="Piel J."/>
        </authorList>
    </citation>
    <scope>NUCLEOTIDE SEQUENCE [LARGE SCALE GENOMIC DNA]</scope>
    <source>
        <strain evidence="2">TSY2</strain>
    </source>
</reference>
<evidence type="ECO:0000313" key="2">
    <source>
        <dbReference type="Proteomes" id="UP000019140"/>
    </source>
</evidence>
<dbReference type="EMBL" id="AZHX01001073">
    <property type="protein sequence ID" value="ETX04985.1"/>
    <property type="molecule type" value="Genomic_DNA"/>
</dbReference>
<dbReference type="Proteomes" id="UP000019140">
    <property type="component" value="Unassembled WGS sequence"/>
</dbReference>
<dbReference type="Gene3D" id="1.20.140.10">
    <property type="entry name" value="Butyryl-CoA Dehydrogenase, subunit A, domain 3"/>
    <property type="match status" value="1"/>
</dbReference>
<keyword evidence="2" id="KW-1185">Reference proteome</keyword>
<organism evidence="1 2">
    <name type="scientific">Candidatus Entotheonella gemina</name>
    <dbReference type="NCBI Taxonomy" id="1429439"/>
    <lineage>
        <taxon>Bacteria</taxon>
        <taxon>Pseudomonadati</taxon>
        <taxon>Nitrospinota/Tectimicrobiota group</taxon>
        <taxon>Candidatus Tectimicrobiota</taxon>
        <taxon>Candidatus Entotheonellia</taxon>
        <taxon>Candidatus Entotheonellales</taxon>
        <taxon>Candidatus Entotheonellaceae</taxon>
        <taxon>Candidatus Entotheonella</taxon>
    </lineage>
</organism>
<accession>W4M467</accession>
<evidence type="ECO:0000313" key="1">
    <source>
        <dbReference type="EMBL" id="ETX04985.1"/>
    </source>
</evidence>
<name>W4M467_9BACT</name>
<comment type="caution">
    <text evidence="1">The sequence shown here is derived from an EMBL/GenBank/DDBJ whole genome shotgun (WGS) entry which is preliminary data.</text>
</comment>
<dbReference type="AlphaFoldDB" id="W4M467"/>
<sequence length="39" mass="4495">MQRCWRDLNTAAQHFMVSATAYENHGKFLLNQPDAKPFG</sequence>
<dbReference type="HOGENOM" id="CLU_3306495_0_0_7"/>
<protein>
    <recommendedName>
        <fullName evidence="3">Acyl-CoA dehydrogenase C-terminal domain-containing protein</fullName>
    </recommendedName>
</protein>